<evidence type="ECO:0000313" key="3">
    <source>
        <dbReference type="EMBL" id="GAA3697102.1"/>
    </source>
</evidence>
<feature type="domain" description="Ice-binding protein C-terminal" evidence="2">
    <location>
        <begin position="175"/>
        <end position="200"/>
    </location>
</feature>
<proteinExistence type="predicted"/>
<keyword evidence="1" id="KW-0732">Signal</keyword>
<evidence type="ECO:0000259" key="2">
    <source>
        <dbReference type="Pfam" id="PF07589"/>
    </source>
</evidence>
<organism evidence="3 4">
    <name type="scientific">Sphingomonas cynarae</name>
    <dbReference type="NCBI Taxonomy" id="930197"/>
    <lineage>
        <taxon>Bacteria</taxon>
        <taxon>Pseudomonadati</taxon>
        <taxon>Pseudomonadota</taxon>
        <taxon>Alphaproteobacteria</taxon>
        <taxon>Sphingomonadales</taxon>
        <taxon>Sphingomonadaceae</taxon>
        <taxon>Sphingomonas</taxon>
    </lineage>
</organism>
<dbReference type="Proteomes" id="UP001500523">
    <property type="component" value="Unassembled WGS sequence"/>
</dbReference>
<protein>
    <recommendedName>
        <fullName evidence="2">Ice-binding protein C-terminal domain-containing protein</fullName>
    </recommendedName>
</protein>
<feature type="chain" id="PRO_5046296385" description="Ice-binding protein C-terminal domain-containing protein" evidence="1">
    <location>
        <begin position="23"/>
        <end position="208"/>
    </location>
</feature>
<dbReference type="NCBIfam" id="NF035944">
    <property type="entry name" value="PEPxxWA-CTERM"/>
    <property type="match status" value="1"/>
</dbReference>
<name>A0ABP7CXZ3_9SPHN</name>
<gene>
    <name evidence="3" type="ORF">GCM10022268_04460</name>
</gene>
<comment type="caution">
    <text evidence="3">The sequence shown here is derived from an EMBL/GenBank/DDBJ whole genome shotgun (WGS) entry which is preliminary data.</text>
</comment>
<feature type="signal peptide" evidence="1">
    <location>
        <begin position="1"/>
        <end position="22"/>
    </location>
</feature>
<evidence type="ECO:0000256" key="1">
    <source>
        <dbReference type="SAM" id="SignalP"/>
    </source>
</evidence>
<dbReference type="InterPro" id="IPR013424">
    <property type="entry name" value="Ice-binding_C"/>
</dbReference>
<dbReference type="EMBL" id="BAABBF010000001">
    <property type="protein sequence ID" value="GAA3697102.1"/>
    <property type="molecule type" value="Genomic_DNA"/>
</dbReference>
<keyword evidence="4" id="KW-1185">Reference proteome</keyword>
<dbReference type="NCBIfam" id="TIGR02595">
    <property type="entry name" value="PEP_CTERM"/>
    <property type="match status" value="1"/>
</dbReference>
<sequence length="208" mass="21404">MTSFKTMLLAAAVFAVPSTANAALVGSLGGGTGPFRTLTSAGLDDGAIATLSGGAVYTADLPFADIPEGDIAGNAFLAAGVQAGQPAVLNFTNPTTYVSFLWGSPDVYNRLSLTTSVATYAFDVASLGFAVRDGNQAFSQYVQFAASAGETITSLSFSNSPMTDAFEVANFTVTAVPEPATWGMMILGFGMVAGAARYRRRSTKVVYA</sequence>
<accession>A0ABP7CXZ3</accession>
<reference evidence="4" key="1">
    <citation type="journal article" date="2019" name="Int. J. Syst. Evol. Microbiol.">
        <title>The Global Catalogue of Microorganisms (GCM) 10K type strain sequencing project: providing services to taxonomists for standard genome sequencing and annotation.</title>
        <authorList>
            <consortium name="The Broad Institute Genomics Platform"/>
            <consortium name="The Broad Institute Genome Sequencing Center for Infectious Disease"/>
            <person name="Wu L."/>
            <person name="Ma J."/>
        </authorList>
    </citation>
    <scope>NUCLEOTIDE SEQUENCE [LARGE SCALE GENOMIC DNA]</scope>
    <source>
        <strain evidence="4">JCM 17498</strain>
    </source>
</reference>
<evidence type="ECO:0000313" key="4">
    <source>
        <dbReference type="Proteomes" id="UP001500523"/>
    </source>
</evidence>
<dbReference type="Pfam" id="PF07589">
    <property type="entry name" value="PEP-CTERM"/>
    <property type="match status" value="1"/>
</dbReference>